<evidence type="ECO:0000259" key="1">
    <source>
        <dbReference type="Pfam" id="PF01636"/>
    </source>
</evidence>
<accession>A0AAU2HAQ1</accession>
<gene>
    <name evidence="2" type="ORF">OHV25_00170</name>
    <name evidence="3" type="ORF">OHV25_39670</name>
</gene>
<proteinExistence type="predicted"/>
<dbReference type="EMBL" id="CP108253">
    <property type="protein sequence ID" value="WTU45249.1"/>
    <property type="molecule type" value="Genomic_DNA"/>
</dbReference>
<dbReference type="SUPFAM" id="SSF56112">
    <property type="entry name" value="Protein kinase-like (PK-like)"/>
    <property type="match status" value="1"/>
</dbReference>
<feature type="domain" description="Aminoglycoside phosphotransferase" evidence="1">
    <location>
        <begin position="51"/>
        <end position="285"/>
    </location>
</feature>
<reference evidence="3" key="1">
    <citation type="submission" date="2022-10" db="EMBL/GenBank/DDBJ databases">
        <title>The complete genomes of actinobacterial strains from the NBC collection.</title>
        <authorList>
            <person name="Joergensen T.S."/>
            <person name="Alvarez Arevalo M."/>
            <person name="Sterndorff E.B."/>
            <person name="Faurdal D."/>
            <person name="Vuksanovic O."/>
            <person name="Mourched A.-S."/>
            <person name="Charusanti P."/>
            <person name="Shaw S."/>
            <person name="Blin K."/>
            <person name="Weber T."/>
        </authorList>
    </citation>
    <scope>NUCLEOTIDE SEQUENCE</scope>
    <source>
        <strain evidence="3">NBC_00060</strain>
    </source>
</reference>
<dbReference type="Gene3D" id="3.90.1200.10">
    <property type="match status" value="1"/>
</dbReference>
<protein>
    <submittedName>
        <fullName evidence="3">Phosphotransferase</fullName>
    </submittedName>
</protein>
<sequence length="331" mass="36711">MAARDIYVPPQRIGIRALDASEAAHANSLARAAIAAFNLDGYTVAELVRHSNVTARLVSAAGPALALRLRRGPSVDSRTELAWLSAVRRGTEVRVLEPYAEEFDRNTRTVANRDGTPVECSLFFWADGRPLAADLTQLNYCELGRMTAQLHEFAASWQSAPGLKPLVWDRTMYYAGTQLVITDPRYAEFVPARHARVVESVVGEADAELGRLTRAPDRMFLHGNIEMWNVLSTGPGELRLLDFEDVMVGPPVLDVAITLFYGRERTDYTALVEAYGAGYRSVRPWPVRDSRQLALLTAARAAMLLNHALLTERDRQSVTDRLLPLILDAAR</sequence>
<dbReference type="InterPro" id="IPR002575">
    <property type="entry name" value="Aminoglycoside_PTrfase"/>
</dbReference>
<dbReference type="Pfam" id="PF01636">
    <property type="entry name" value="APH"/>
    <property type="match status" value="1"/>
</dbReference>
<dbReference type="EMBL" id="CP108253">
    <property type="protein sequence ID" value="WTU38110.1"/>
    <property type="molecule type" value="Genomic_DNA"/>
</dbReference>
<dbReference type="AlphaFoldDB" id="A0AAU2HAQ1"/>
<name>A0AAU2HAQ1_9ACTN</name>
<organism evidence="3">
    <name type="scientific">Streptomyces sp. NBC_00060</name>
    <dbReference type="NCBI Taxonomy" id="2975636"/>
    <lineage>
        <taxon>Bacteria</taxon>
        <taxon>Bacillati</taxon>
        <taxon>Actinomycetota</taxon>
        <taxon>Actinomycetes</taxon>
        <taxon>Kitasatosporales</taxon>
        <taxon>Streptomycetaceae</taxon>
        <taxon>Streptomyces</taxon>
    </lineage>
</organism>
<dbReference type="InterPro" id="IPR011009">
    <property type="entry name" value="Kinase-like_dom_sf"/>
</dbReference>
<evidence type="ECO:0000313" key="3">
    <source>
        <dbReference type="EMBL" id="WTU45249.1"/>
    </source>
</evidence>
<evidence type="ECO:0000313" key="2">
    <source>
        <dbReference type="EMBL" id="WTU38110.1"/>
    </source>
</evidence>